<evidence type="ECO:0000256" key="1">
    <source>
        <dbReference type="SAM" id="Phobius"/>
    </source>
</evidence>
<keyword evidence="1" id="KW-0472">Membrane</keyword>
<evidence type="ECO:0000313" key="2">
    <source>
        <dbReference type="EMBL" id="OHA09379.1"/>
    </source>
</evidence>
<organism evidence="2 3">
    <name type="scientific">Candidatus Sungbacteria bacterium RIFCSPLOWO2_01_FULL_59_16</name>
    <dbReference type="NCBI Taxonomy" id="1802280"/>
    <lineage>
        <taxon>Bacteria</taxon>
        <taxon>Candidatus Sungiibacteriota</taxon>
    </lineage>
</organism>
<feature type="transmembrane region" description="Helical" evidence="1">
    <location>
        <begin position="42"/>
        <end position="61"/>
    </location>
</feature>
<reference evidence="2 3" key="1">
    <citation type="journal article" date="2016" name="Nat. Commun.">
        <title>Thousands of microbial genomes shed light on interconnected biogeochemical processes in an aquifer system.</title>
        <authorList>
            <person name="Anantharaman K."/>
            <person name="Brown C.T."/>
            <person name="Hug L.A."/>
            <person name="Sharon I."/>
            <person name="Castelle C.J."/>
            <person name="Probst A.J."/>
            <person name="Thomas B.C."/>
            <person name="Singh A."/>
            <person name="Wilkins M.J."/>
            <person name="Karaoz U."/>
            <person name="Brodie E.L."/>
            <person name="Williams K.H."/>
            <person name="Hubbard S.S."/>
            <person name="Banfield J.F."/>
        </authorList>
    </citation>
    <scope>NUCLEOTIDE SEQUENCE [LARGE SCALE GENOMIC DNA]</scope>
</reference>
<feature type="transmembrane region" description="Helical" evidence="1">
    <location>
        <begin position="73"/>
        <end position="95"/>
    </location>
</feature>
<keyword evidence="1" id="KW-0812">Transmembrane</keyword>
<keyword evidence="1" id="KW-1133">Transmembrane helix</keyword>
<evidence type="ECO:0000313" key="3">
    <source>
        <dbReference type="Proteomes" id="UP000176705"/>
    </source>
</evidence>
<dbReference type="EMBL" id="MHQS01000003">
    <property type="protein sequence ID" value="OHA09379.1"/>
    <property type="molecule type" value="Genomic_DNA"/>
</dbReference>
<gene>
    <name evidence="2" type="ORF">A3B37_02340</name>
</gene>
<protein>
    <submittedName>
        <fullName evidence="2">Uncharacterized protein</fullName>
    </submittedName>
</protein>
<comment type="caution">
    <text evidence="2">The sequence shown here is derived from an EMBL/GenBank/DDBJ whole genome shotgun (WGS) entry which is preliminary data.</text>
</comment>
<name>A0A1G2LEZ4_9BACT</name>
<proteinExistence type="predicted"/>
<feature type="transmembrane region" description="Helical" evidence="1">
    <location>
        <begin position="115"/>
        <end position="133"/>
    </location>
</feature>
<dbReference type="STRING" id="1802280.A3B37_02340"/>
<sequence>MTRKHILSGLLGAALLLAAYVTIVSAVSGWAFAREQFSAFGYYILVLALGFGVQVGLWSTLRTRAYRSDASGRVVAVSGTTSTVAMVSCCAHYLVNVLPILGTTGIITLISQYQVDLFWLGILANALGTGLIARRIMKTV</sequence>
<dbReference type="AlphaFoldDB" id="A0A1G2LEZ4"/>
<dbReference type="Proteomes" id="UP000176705">
    <property type="component" value="Unassembled WGS sequence"/>
</dbReference>
<accession>A0A1G2LEZ4</accession>